<feature type="signal peptide" evidence="8">
    <location>
        <begin position="1"/>
        <end position="24"/>
    </location>
</feature>
<keyword evidence="8" id="KW-0732">Signal</keyword>
<gene>
    <name evidence="10" type="ORF">OIDMADRAFT_206443</name>
</gene>
<dbReference type="GO" id="GO:0016020">
    <property type="term" value="C:membrane"/>
    <property type="evidence" value="ECO:0007669"/>
    <property type="project" value="UniProtKB-SubCell"/>
</dbReference>
<organism evidence="10 11">
    <name type="scientific">Oidiodendron maius (strain Zn)</name>
    <dbReference type="NCBI Taxonomy" id="913774"/>
    <lineage>
        <taxon>Eukaryota</taxon>
        <taxon>Fungi</taxon>
        <taxon>Dikarya</taxon>
        <taxon>Ascomycota</taxon>
        <taxon>Pezizomycotina</taxon>
        <taxon>Leotiomycetes</taxon>
        <taxon>Leotiomycetes incertae sedis</taxon>
        <taxon>Myxotrichaceae</taxon>
        <taxon>Oidiodendron</taxon>
    </lineage>
</organism>
<comment type="similarity">
    <text evidence="2">Belongs to the wax synthase family.</text>
</comment>
<feature type="transmembrane region" description="Helical" evidence="7">
    <location>
        <begin position="356"/>
        <end position="376"/>
    </location>
</feature>
<feature type="transmembrane region" description="Helical" evidence="7">
    <location>
        <begin position="34"/>
        <end position="56"/>
    </location>
</feature>
<keyword evidence="11" id="KW-1185">Reference proteome</keyword>
<keyword evidence="3" id="KW-0808">Transferase</keyword>
<reference evidence="10 11" key="1">
    <citation type="submission" date="2014-04" db="EMBL/GenBank/DDBJ databases">
        <authorList>
            <consortium name="DOE Joint Genome Institute"/>
            <person name="Kuo A."/>
            <person name="Martino E."/>
            <person name="Perotto S."/>
            <person name="Kohler A."/>
            <person name="Nagy L.G."/>
            <person name="Floudas D."/>
            <person name="Copeland A."/>
            <person name="Barry K.W."/>
            <person name="Cichocki N."/>
            <person name="Veneault-Fourrey C."/>
            <person name="LaButti K."/>
            <person name="Lindquist E.A."/>
            <person name="Lipzen A."/>
            <person name="Lundell T."/>
            <person name="Morin E."/>
            <person name="Murat C."/>
            <person name="Sun H."/>
            <person name="Tunlid A."/>
            <person name="Henrissat B."/>
            <person name="Grigoriev I.V."/>
            <person name="Hibbett D.S."/>
            <person name="Martin F."/>
            <person name="Nordberg H.P."/>
            <person name="Cantor M.N."/>
            <person name="Hua S.X."/>
        </authorList>
    </citation>
    <scope>NUCLEOTIDE SEQUENCE [LARGE SCALE GENOMIC DNA]</scope>
    <source>
        <strain evidence="10 11">Zn</strain>
    </source>
</reference>
<evidence type="ECO:0000256" key="2">
    <source>
        <dbReference type="ARBA" id="ARBA00007282"/>
    </source>
</evidence>
<feature type="domain" description="Wax synthase" evidence="9">
    <location>
        <begin position="237"/>
        <end position="324"/>
    </location>
</feature>
<evidence type="ECO:0000256" key="6">
    <source>
        <dbReference type="ARBA" id="ARBA00023136"/>
    </source>
</evidence>
<keyword evidence="5 7" id="KW-1133">Transmembrane helix</keyword>
<dbReference type="GO" id="GO:0008374">
    <property type="term" value="F:O-acyltransferase activity"/>
    <property type="evidence" value="ECO:0007669"/>
    <property type="project" value="InterPro"/>
</dbReference>
<dbReference type="PANTHER" id="PTHR31595">
    <property type="entry name" value="LONG-CHAIN-ALCOHOL O-FATTY-ACYLTRANSFERASE 3-RELATED"/>
    <property type="match status" value="1"/>
</dbReference>
<feature type="transmembrane region" description="Helical" evidence="7">
    <location>
        <begin position="209"/>
        <end position="229"/>
    </location>
</feature>
<dbReference type="Pfam" id="PF13813">
    <property type="entry name" value="MBOAT_2"/>
    <property type="match status" value="1"/>
</dbReference>
<sequence length="399" mass="45344">MAYPTLCHPLILFLVGNLINTATAAYTQRESPLRYVAFIICLTISWLALSNFHAYVQTTGWPGRMLAAAIFSVPLQLFDRLLFRKWAFGHDYLGPVEVPDAERKKQSRWEFGSEVAGSIRCTGSSKEVANVPYFSQQDPEYVPAWSTFLLRHSCLIVGLHYLNTFFIDLQLRANHSLLDDNYIPFLWRITNVSGEELATRIQISITYWMAQYCLLHLLFSLFAVISVSLKPGELKFWRPMFGQLKSSYTIRGFWGKFWHQNLQLNLKGPADFISSTILHLPQGTIIARYAKVFFAFFVSGVLHVVSDSGGAVPGAHSGALRFFCTQALGIMFEDSVQELHRILFGNRMNQGCKAVGFLWVVAFLSWSTPTWAYPIVRTMKRKDMMLDPSALHPLISSFL</sequence>
<reference evidence="11" key="2">
    <citation type="submission" date="2015-01" db="EMBL/GenBank/DDBJ databases">
        <title>Evolutionary Origins and Diversification of the Mycorrhizal Mutualists.</title>
        <authorList>
            <consortium name="DOE Joint Genome Institute"/>
            <consortium name="Mycorrhizal Genomics Consortium"/>
            <person name="Kohler A."/>
            <person name="Kuo A."/>
            <person name="Nagy L.G."/>
            <person name="Floudas D."/>
            <person name="Copeland A."/>
            <person name="Barry K.W."/>
            <person name="Cichocki N."/>
            <person name="Veneault-Fourrey C."/>
            <person name="LaButti K."/>
            <person name="Lindquist E.A."/>
            <person name="Lipzen A."/>
            <person name="Lundell T."/>
            <person name="Morin E."/>
            <person name="Murat C."/>
            <person name="Riley R."/>
            <person name="Ohm R."/>
            <person name="Sun H."/>
            <person name="Tunlid A."/>
            <person name="Henrissat B."/>
            <person name="Grigoriev I.V."/>
            <person name="Hibbett D.S."/>
            <person name="Martin F."/>
        </authorList>
    </citation>
    <scope>NUCLEOTIDE SEQUENCE [LARGE SCALE GENOMIC DNA]</scope>
    <source>
        <strain evidence="11">Zn</strain>
    </source>
</reference>
<dbReference type="InterPro" id="IPR044851">
    <property type="entry name" value="Wax_synthase"/>
</dbReference>
<name>A0A0C3GYI9_OIDMZ</name>
<keyword evidence="4 7" id="KW-0812">Transmembrane</keyword>
<dbReference type="AlphaFoldDB" id="A0A0C3GYI9"/>
<feature type="chain" id="PRO_5002164783" description="Wax synthase domain-containing protein" evidence="8">
    <location>
        <begin position="25"/>
        <end position="399"/>
    </location>
</feature>
<dbReference type="HOGENOM" id="CLU_032731_0_1_1"/>
<proteinExistence type="inferred from homology"/>
<evidence type="ECO:0000259" key="9">
    <source>
        <dbReference type="Pfam" id="PF13813"/>
    </source>
</evidence>
<dbReference type="InterPro" id="IPR032805">
    <property type="entry name" value="Wax_synthase_dom"/>
</dbReference>
<dbReference type="OrthoDB" id="1077582at2759"/>
<comment type="subcellular location">
    <subcellularLocation>
        <location evidence="1">Membrane</location>
        <topology evidence="1">Multi-pass membrane protein</topology>
    </subcellularLocation>
</comment>
<evidence type="ECO:0000256" key="7">
    <source>
        <dbReference type="SAM" id="Phobius"/>
    </source>
</evidence>
<evidence type="ECO:0000256" key="3">
    <source>
        <dbReference type="ARBA" id="ARBA00022679"/>
    </source>
</evidence>
<dbReference type="InParanoid" id="A0A0C3GYI9"/>
<evidence type="ECO:0000256" key="5">
    <source>
        <dbReference type="ARBA" id="ARBA00022989"/>
    </source>
</evidence>
<evidence type="ECO:0000256" key="4">
    <source>
        <dbReference type="ARBA" id="ARBA00022692"/>
    </source>
</evidence>
<protein>
    <recommendedName>
        <fullName evidence="9">Wax synthase domain-containing protein</fullName>
    </recommendedName>
</protein>
<evidence type="ECO:0000313" key="10">
    <source>
        <dbReference type="EMBL" id="KIM95341.1"/>
    </source>
</evidence>
<dbReference type="EMBL" id="KN832887">
    <property type="protein sequence ID" value="KIM95341.1"/>
    <property type="molecule type" value="Genomic_DNA"/>
</dbReference>
<evidence type="ECO:0000256" key="1">
    <source>
        <dbReference type="ARBA" id="ARBA00004141"/>
    </source>
</evidence>
<evidence type="ECO:0000256" key="8">
    <source>
        <dbReference type="SAM" id="SignalP"/>
    </source>
</evidence>
<keyword evidence="6 7" id="KW-0472">Membrane</keyword>
<evidence type="ECO:0000313" key="11">
    <source>
        <dbReference type="Proteomes" id="UP000054321"/>
    </source>
</evidence>
<dbReference type="GO" id="GO:0006629">
    <property type="term" value="P:lipid metabolic process"/>
    <property type="evidence" value="ECO:0007669"/>
    <property type="project" value="InterPro"/>
</dbReference>
<dbReference type="Proteomes" id="UP000054321">
    <property type="component" value="Unassembled WGS sequence"/>
</dbReference>
<accession>A0A0C3GYI9</accession>
<dbReference type="PANTHER" id="PTHR31595:SF67">
    <property type="entry name" value="WAX SYNTHASE DOMAIN-CONTAINING PROTEIN"/>
    <property type="match status" value="1"/>
</dbReference>